<sequence length="254" mass="28641">MPLRRLPNGWEIAQVDPGEAAFLYREIFVERSYLRDGFPNPTPEVIFDIGANIGMASMFFAQTFPDAFIVAAEPAPEPFAALTENFRRHVRGGVTHNVALADREGTRRLGYYPNATAESGFYADQDSETELARRLLVERGLSPAQAEAVAESRHKLSYIDCRTTTVSALIREHAVDHVDLLKIDVEKSEIEVLAGIEEPDWGRIRNVVMEIHDFDDRLHQVLTLLKERGFTCETEQETELSASDIFMIYATKPV</sequence>
<dbReference type="InterPro" id="IPR052514">
    <property type="entry name" value="SAM-dependent_MTase"/>
</dbReference>
<dbReference type="EMBL" id="JFBM01000072">
    <property type="protein sequence ID" value="KFU75373.1"/>
    <property type="molecule type" value="Genomic_DNA"/>
</dbReference>
<feature type="domain" description="Methyltransferase FkbM" evidence="1">
    <location>
        <begin position="48"/>
        <end position="231"/>
    </location>
</feature>
<dbReference type="NCBIfam" id="TIGR01444">
    <property type="entry name" value="fkbM_fam"/>
    <property type="match status" value="1"/>
</dbReference>
<dbReference type="RefSeq" id="WP_034324471.1">
    <property type="nucleotide sequence ID" value="NZ_JFBM01000072.1"/>
</dbReference>
<keyword evidence="3" id="KW-1185">Reference proteome</keyword>
<evidence type="ECO:0000313" key="3">
    <source>
        <dbReference type="Proteomes" id="UP000256220"/>
    </source>
</evidence>
<dbReference type="Proteomes" id="UP000256220">
    <property type="component" value="Unassembled WGS sequence"/>
</dbReference>
<dbReference type="PANTHER" id="PTHR34203">
    <property type="entry name" value="METHYLTRANSFERASE, FKBM FAMILY PROTEIN"/>
    <property type="match status" value="1"/>
</dbReference>
<dbReference type="AlphaFoldDB" id="A0A2P2FF77"/>
<name>A0A2P2FF77_AMYLU</name>
<protein>
    <recommendedName>
        <fullName evidence="1">Methyltransferase FkbM domain-containing protein</fullName>
    </recommendedName>
</protein>
<proteinExistence type="predicted"/>
<dbReference type="SUPFAM" id="SSF53335">
    <property type="entry name" value="S-adenosyl-L-methionine-dependent methyltransferases"/>
    <property type="match status" value="1"/>
</dbReference>
<dbReference type="PANTHER" id="PTHR34203:SF13">
    <property type="entry name" value="EXPRESSED PROTEIN"/>
    <property type="match status" value="1"/>
</dbReference>
<accession>A0A2P2FF77</accession>
<gene>
    <name evidence="2" type="ORF">BB31_41820</name>
</gene>
<evidence type="ECO:0000313" key="2">
    <source>
        <dbReference type="EMBL" id="KFU75373.1"/>
    </source>
</evidence>
<reference evidence="2 3" key="1">
    <citation type="journal article" date="2014" name="Genome Announc.">
        <title>Draft Genome Sequence of Amycolatopsis lurida NRRL 2430, Producer of the Glycopeptide Family Antibiotic Ristocetin.</title>
        <authorList>
            <person name="Kwun M.J."/>
            <person name="Hong H.J."/>
        </authorList>
    </citation>
    <scope>NUCLEOTIDE SEQUENCE [LARGE SCALE GENOMIC DNA]</scope>
    <source>
        <strain evidence="2 3">NRRL 2430</strain>
    </source>
</reference>
<comment type="caution">
    <text evidence="2">The sequence shown here is derived from an EMBL/GenBank/DDBJ whole genome shotgun (WGS) entry which is preliminary data.</text>
</comment>
<dbReference type="Gene3D" id="3.40.50.150">
    <property type="entry name" value="Vaccinia Virus protein VP39"/>
    <property type="match status" value="1"/>
</dbReference>
<organism evidence="2 3">
    <name type="scientific">Amycolatopsis lurida NRRL 2430</name>
    <dbReference type="NCBI Taxonomy" id="1460371"/>
    <lineage>
        <taxon>Bacteria</taxon>
        <taxon>Bacillati</taxon>
        <taxon>Actinomycetota</taxon>
        <taxon>Actinomycetes</taxon>
        <taxon>Pseudonocardiales</taxon>
        <taxon>Pseudonocardiaceae</taxon>
        <taxon>Amycolatopsis</taxon>
    </lineage>
</organism>
<dbReference type="InterPro" id="IPR029063">
    <property type="entry name" value="SAM-dependent_MTases_sf"/>
</dbReference>
<evidence type="ECO:0000259" key="1">
    <source>
        <dbReference type="Pfam" id="PF05050"/>
    </source>
</evidence>
<dbReference type="InterPro" id="IPR006342">
    <property type="entry name" value="FkbM_mtfrase"/>
</dbReference>
<dbReference type="Pfam" id="PF05050">
    <property type="entry name" value="Methyltransf_21"/>
    <property type="match status" value="1"/>
</dbReference>